<gene>
    <name evidence="1" type="ORF">EYF80_063486</name>
</gene>
<dbReference type="Proteomes" id="UP000314294">
    <property type="component" value="Unassembled WGS sequence"/>
</dbReference>
<accession>A0A4Z2EBW8</accession>
<organism evidence="1 2">
    <name type="scientific">Liparis tanakae</name>
    <name type="common">Tanaka's snailfish</name>
    <dbReference type="NCBI Taxonomy" id="230148"/>
    <lineage>
        <taxon>Eukaryota</taxon>
        <taxon>Metazoa</taxon>
        <taxon>Chordata</taxon>
        <taxon>Craniata</taxon>
        <taxon>Vertebrata</taxon>
        <taxon>Euteleostomi</taxon>
        <taxon>Actinopterygii</taxon>
        <taxon>Neopterygii</taxon>
        <taxon>Teleostei</taxon>
        <taxon>Neoteleostei</taxon>
        <taxon>Acanthomorphata</taxon>
        <taxon>Eupercaria</taxon>
        <taxon>Perciformes</taxon>
        <taxon>Cottioidei</taxon>
        <taxon>Cottales</taxon>
        <taxon>Liparidae</taxon>
        <taxon>Liparis</taxon>
    </lineage>
</organism>
<evidence type="ECO:0000313" key="1">
    <source>
        <dbReference type="EMBL" id="TNN26377.1"/>
    </source>
</evidence>
<dbReference type="EMBL" id="SRLO01010372">
    <property type="protein sequence ID" value="TNN26377.1"/>
    <property type="molecule type" value="Genomic_DNA"/>
</dbReference>
<keyword evidence="2" id="KW-1185">Reference proteome</keyword>
<evidence type="ECO:0000313" key="2">
    <source>
        <dbReference type="Proteomes" id="UP000314294"/>
    </source>
</evidence>
<reference evidence="1 2" key="1">
    <citation type="submission" date="2019-03" db="EMBL/GenBank/DDBJ databases">
        <title>First draft genome of Liparis tanakae, snailfish: a comprehensive survey of snailfish specific genes.</title>
        <authorList>
            <person name="Kim W."/>
            <person name="Song I."/>
            <person name="Jeong J.-H."/>
            <person name="Kim D."/>
            <person name="Kim S."/>
            <person name="Ryu S."/>
            <person name="Song J.Y."/>
            <person name="Lee S.K."/>
        </authorList>
    </citation>
    <scope>NUCLEOTIDE SEQUENCE [LARGE SCALE GENOMIC DNA]</scope>
    <source>
        <tissue evidence="1">Muscle</tissue>
    </source>
</reference>
<sequence length="64" mass="6817">MRAEPAIKQEAAEWLRADAASCGGVSSFRMASEGLVSFELDLSPPSVLLRPDVSLQTVWTAAPV</sequence>
<name>A0A4Z2EBW8_9TELE</name>
<dbReference type="AlphaFoldDB" id="A0A4Z2EBW8"/>
<proteinExistence type="predicted"/>
<protein>
    <submittedName>
        <fullName evidence="1">Uncharacterized protein</fullName>
    </submittedName>
</protein>
<comment type="caution">
    <text evidence="1">The sequence shown here is derived from an EMBL/GenBank/DDBJ whole genome shotgun (WGS) entry which is preliminary data.</text>
</comment>